<protein>
    <submittedName>
        <fullName evidence="1">Uncharacterized protein</fullName>
    </submittedName>
</protein>
<organism evidence="1">
    <name type="scientific">uncultured Desulfobacterium sp</name>
    <dbReference type="NCBI Taxonomy" id="201089"/>
    <lineage>
        <taxon>Bacteria</taxon>
        <taxon>Pseudomonadati</taxon>
        <taxon>Thermodesulfobacteriota</taxon>
        <taxon>Desulfobacteria</taxon>
        <taxon>Desulfobacterales</taxon>
        <taxon>Desulfobacteriaceae</taxon>
        <taxon>Desulfobacterium</taxon>
        <taxon>environmental samples</taxon>
    </lineage>
</organism>
<name>A0A445MRU4_9BACT</name>
<sequence length="55" mass="6636">MWVESLFFSTSWHGNVLKEREQRLRGKGKAFGLESGQEWYKGFEYMKFFISCLQH</sequence>
<dbReference type="AlphaFoldDB" id="A0A445MRU4"/>
<accession>A0A445MRU4</accession>
<dbReference type="EMBL" id="OJIN01000031">
    <property type="protein sequence ID" value="SPD72190.1"/>
    <property type="molecule type" value="Genomic_DNA"/>
</dbReference>
<reference evidence="1" key="1">
    <citation type="submission" date="2018-01" db="EMBL/GenBank/DDBJ databases">
        <authorList>
            <person name="Regsiter A."/>
            <person name="William W."/>
        </authorList>
    </citation>
    <scope>NUCLEOTIDE SEQUENCE</scope>
    <source>
        <strain evidence="1">TRIP AH-1</strain>
    </source>
</reference>
<proteinExistence type="predicted"/>
<gene>
    <name evidence="1" type="ORF">PITCH_A1260013</name>
</gene>
<evidence type="ECO:0000313" key="1">
    <source>
        <dbReference type="EMBL" id="SPD72190.1"/>
    </source>
</evidence>